<protein>
    <recommendedName>
        <fullName evidence="2">PSP1 C-terminal domain-containing protein</fullName>
    </recommendedName>
</protein>
<evidence type="ECO:0000313" key="3">
    <source>
        <dbReference type="EMBL" id="KAJ1983441.1"/>
    </source>
</evidence>
<feature type="region of interest" description="Disordered" evidence="1">
    <location>
        <begin position="181"/>
        <end position="212"/>
    </location>
</feature>
<feature type="compositionally biased region" description="Low complexity" evidence="1">
    <location>
        <begin position="185"/>
        <end position="197"/>
    </location>
</feature>
<feature type="compositionally biased region" description="Polar residues" evidence="1">
    <location>
        <begin position="248"/>
        <end position="269"/>
    </location>
</feature>
<keyword evidence="4" id="KW-1185">Reference proteome</keyword>
<organism evidence="3 4">
    <name type="scientific">Dimargaris verticillata</name>
    <dbReference type="NCBI Taxonomy" id="2761393"/>
    <lineage>
        <taxon>Eukaryota</taxon>
        <taxon>Fungi</taxon>
        <taxon>Fungi incertae sedis</taxon>
        <taxon>Zoopagomycota</taxon>
        <taxon>Kickxellomycotina</taxon>
        <taxon>Dimargaritomycetes</taxon>
        <taxon>Dimargaritales</taxon>
        <taxon>Dimargaritaceae</taxon>
        <taxon>Dimargaris</taxon>
    </lineage>
</organism>
<dbReference type="InterPro" id="IPR047767">
    <property type="entry name" value="PSP1-like"/>
</dbReference>
<dbReference type="PANTHER" id="PTHR43830">
    <property type="entry name" value="PROTEIN PSP1"/>
    <property type="match status" value="1"/>
</dbReference>
<feature type="domain" description="PSP1 C-terminal" evidence="2">
    <location>
        <begin position="702"/>
        <end position="750"/>
    </location>
</feature>
<proteinExistence type="predicted"/>
<dbReference type="EMBL" id="JANBQB010000055">
    <property type="protein sequence ID" value="KAJ1983441.1"/>
    <property type="molecule type" value="Genomic_DNA"/>
</dbReference>
<evidence type="ECO:0000256" key="1">
    <source>
        <dbReference type="SAM" id="MobiDB-lite"/>
    </source>
</evidence>
<feature type="compositionally biased region" description="Low complexity" evidence="1">
    <location>
        <begin position="38"/>
        <end position="54"/>
    </location>
</feature>
<dbReference type="Proteomes" id="UP001151582">
    <property type="component" value="Unassembled WGS sequence"/>
</dbReference>
<name>A0A9W8BA73_9FUNG</name>
<dbReference type="OrthoDB" id="243127at2759"/>
<feature type="compositionally biased region" description="Polar residues" evidence="1">
    <location>
        <begin position="1"/>
        <end position="15"/>
    </location>
</feature>
<dbReference type="InterPro" id="IPR007557">
    <property type="entry name" value="PSP1_C"/>
</dbReference>
<evidence type="ECO:0000313" key="4">
    <source>
        <dbReference type="Proteomes" id="UP001151582"/>
    </source>
</evidence>
<comment type="caution">
    <text evidence="3">The sequence shown here is derived from an EMBL/GenBank/DDBJ whole genome shotgun (WGS) entry which is preliminary data.</text>
</comment>
<reference evidence="3" key="1">
    <citation type="submission" date="2022-07" db="EMBL/GenBank/DDBJ databases">
        <title>Phylogenomic reconstructions and comparative analyses of Kickxellomycotina fungi.</title>
        <authorList>
            <person name="Reynolds N.K."/>
            <person name="Stajich J.E."/>
            <person name="Barry K."/>
            <person name="Grigoriev I.V."/>
            <person name="Crous P."/>
            <person name="Smith M.E."/>
        </authorList>
    </citation>
    <scope>NUCLEOTIDE SEQUENCE</scope>
    <source>
        <strain evidence="3">RSA 567</strain>
    </source>
</reference>
<gene>
    <name evidence="3" type="ORF">H4R34_001275</name>
</gene>
<dbReference type="Pfam" id="PF04468">
    <property type="entry name" value="PSP1"/>
    <property type="match status" value="1"/>
</dbReference>
<dbReference type="PANTHER" id="PTHR43830:SF3">
    <property type="entry name" value="PROTEIN PSP1"/>
    <property type="match status" value="1"/>
</dbReference>
<dbReference type="GO" id="GO:0005737">
    <property type="term" value="C:cytoplasm"/>
    <property type="evidence" value="ECO:0007669"/>
    <property type="project" value="TreeGrafter"/>
</dbReference>
<feature type="region of interest" description="Disordered" evidence="1">
    <location>
        <begin position="356"/>
        <end position="377"/>
    </location>
</feature>
<feature type="region of interest" description="Disordered" evidence="1">
    <location>
        <begin position="247"/>
        <end position="269"/>
    </location>
</feature>
<feature type="region of interest" description="Disordered" evidence="1">
    <location>
        <begin position="316"/>
        <end position="340"/>
    </location>
</feature>
<accession>A0A9W8BA73</accession>
<feature type="compositionally biased region" description="Polar residues" evidence="1">
    <location>
        <begin position="367"/>
        <end position="376"/>
    </location>
</feature>
<evidence type="ECO:0000259" key="2">
    <source>
        <dbReference type="Pfam" id="PF04468"/>
    </source>
</evidence>
<dbReference type="AlphaFoldDB" id="A0A9W8BA73"/>
<sequence>MPPTQSSAPLDTSQAGKDDFAHPLTPASMPATLDELVSSVCSDSTSSHSNTSPTHDGFSGGASLDPLLGPAASLGTKSPGLAGRDWSPFGNAPGRRLSQTPLSRPSPGGVLAARDPHHDEYHRMMLRHRAASIPNILQADQLAGAGSRGSPLGPDYTLSPAAASSLDPRYHVQAAAPSVFRTLTGPSPSQSPHHGQPVPDYSHHASPVAHPVSGLAGVGAAIRPYPHHRSLSLTVPSLSLNGPGDEQLVTTSQTPRIPSISHALSPTDDSATRDVYEKVISSIAKDYFDAEPDSPSLSPQAAQIQFERARSKSISQNMRPGASGHCTPQHLDTGVGLGYPTTPSLTSGSLASVSDMESMWNSPKPVSHSQAATSSMPDGLSPVLGGPHAGLPLTASESFQSAATSLGGYMVDTGGSLASTPTPALLPGRRYSVVPNVGLLGTGPMMGGPPSTPTMGPTGYFPAFGQTQHQPSPPPCAPITMYPHHMMSRRHSVAIPMPSASGGASSPVLTAQYMGAHTPSRPSPRRSPSHLAEDMVKQLNLSESTLGGGGHAVMRTSTIPAQLPHSAKASGGFSRAQADIGGGLTLNQLPPNCRLCTLLFKAGRSDIFYVPMESDLALHPGLMVVCEGDRGTDLGQVGEDNVQLTEIRHVERLVYQLNVQAVRKQTEQEIEKMRVHNARLFRVFRAVQFAFASVNNKEVLAKRVYRPAKQSELDALPIQRQDEVHALEVCRRKVADRALPMRVLNAEYQW</sequence>
<feature type="region of interest" description="Disordered" evidence="1">
    <location>
        <begin position="1"/>
        <end position="110"/>
    </location>
</feature>